<gene>
    <name evidence="2" type="ORF">JP75_14820</name>
</gene>
<dbReference type="RefSeq" id="WP_035084116.1">
    <property type="nucleotide sequence ID" value="NZ_JQGC01000013.1"/>
</dbReference>
<dbReference type="OrthoDB" id="574461at2"/>
<dbReference type="STRING" id="46914.JP75_14820"/>
<protein>
    <recommendedName>
        <fullName evidence="1">PIN domain-containing protein</fullName>
    </recommendedName>
</protein>
<organism evidence="2 3">
    <name type="scientific">Devosia riboflavina</name>
    <dbReference type="NCBI Taxonomy" id="46914"/>
    <lineage>
        <taxon>Bacteria</taxon>
        <taxon>Pseudomonadati</taxon>
        <taxon>Pseudomonadota</taxon>
        <taxon>Alphaproteobacteria</taxon>
        <taxon>Hyphomicrobiales</taxon>
        <taxon>Devosiaceae</taxon>
        <taxon>Devosia</taxon>
    </lineage>
</organism>
<feature type="domain" description="PIN" evidence="1">
    <location>
        <begin position="7"/>
        <end position="129"/>
    </location>
</feature>
<dbReference type="Pfam" id="PF01850">
    <property type="entry name" value="PIN"/>
    <property type="match status" value="1"/>
</dbReference>
<sequence length="169" mass="19034">MRKFLRIYVDTNVFIALKETGGNLGLKLVELLARAPIGPNPLLATSELTLAELLTKPYAEGRDDLIDQYDNWIVRSDWLEVGPVTRDVLWYAAVLRSNYRGLKLPDAIHISTAIGLGCSHFLTNDMGIKDSYKVLHKRYGLTKISEPLEVVRPTVDVLDEILSDLRADR</sequence>
<dbReference type="InterPro" id="IPR002716">
    <property type="entry name" value="PIN_dom"/>
</dbReference>
<dbReference type="EMBL" id="JQGC01000013">
    <property type="protein sequence ID" value="KFL30455.1"/>
    <property type="molecule type" value="Genomic_DNA"/>
</dbReference>
<keyword evidence="3" id="KW-1185">Reference proteome</keyword>
<comment type="caution">
    <text evidence="2">The sequence shown here is derived from an EMBL/GenBank/DDBJ whole genome shotgun (WGS) entry which is preliminary data.</text>
</comment>
<dbReference type="AlphaFoldDB" id="A0A087M0Q2"/>
<name>A0A087M0Q2_9HYPH</name>
<evidence type="ECO:0000313" key="2">
    <source>
        <dbReference type="EMBL" id="KFL30455.1"/>
    </source>
</evidence>
<evidence type="ECO:0000259" key="1">
    <source>
        <dbReference type="Pfam" id="PF01850"/>
    </source>
</evidence>
<proteinExistence type="predicted"/>
<dbReference type="InterPro" id="IPR029060">
    <property type="entry name" value="PIN-like_dom_sf"/>
</dbReference>
<dbReference type="Proteomes" id="UP000028981">
    <property type="component" value="Unassembled WGS sequence"/>
</dbReference>
<dbReference type="SUPFAM" id="SSF88723">
    <property type="entry name" value="PIN domain-like"/>
    <property type="match status" value="1"/>
</dbReference>
<reference evidence="2 3" key="1">
    <citation type="submission" date="2014-08" db="EMBL/GenBank/DDBJ databases">
        <authorList>
            <person name="Hassan Y.I."/>
            <person name="Lepp D."/>
            <person name="Zhou T."/>
        </authorList>
    </citation>
    <scope>NUCLEOTIDE SEQUENCE [LARGE SCALE GENOMIC DNA]</scope>
    <source>
        <strain evidence="2 3">IFO13584</strain>
    </source>
</reference>
<evidence type="ECO:0000313" key="3">
    <source>
        <dbReference type="Proteomes" id="UP000028981"/>
    </source>
</evidence>
<accession>A0A087M0Q2</accession>
<dbReference type="Gene3D" id="3.40.50.1010">
    <property type="entry name" value="5'-nuclease"/>
    <property type="match status" value="1"/>
</dbReference>